<dbReference type="Proteomes" id="UP000437017">
    <property type="component" value="Unassembled WGS sequence"/>
</dbReference>
<keyword evidence="3" id="KW-0813">Transport</keyword>
<dbReference type="Pfam" id="PF00474">
    <property type="entry name" value="SSF"/>
    <property type="match status" value="1"/>
</dbReference>
<feature type="transmembrane region" description="Helical" evidence="14">
    <location>
        <begin position="100"/>
        <end position="118"/>
    </location>
</feature>
<evidence type="ECO:0000256" key="13">
    <source>
        <dbReference type="RuleBase" id="RU362091"/>
    </source>
</evidence>
<dbReference type="PROSITE" id="PS50283">
    <property type="entry name" value="NA_SOLUT_SYMP_3"/>
    <property type="match status" value="1"/>
</dbReference>
<keyword evidence="8" id="KW-0915">Sodium</keyword>
<dbReference type="PANTHER" id="PTHR11819">
    <property type="entry name" value="SOLUTE CARRIER FAMILY 5"/>
    <property type="match status" value="1"/>
</dbReference>
<feature type="transmembrane region" description="Helical" evidence="14">
    <location>
        <begin position="138"/>
        <end position="157"/>
    </location>
</feature>
<evidence type="ECO:0000256" key="3">
    <source>
        <dbReference type="ARBA" id="ARBA00022448"/>
    </source>
</evidence>
<proteinExistence type="inferred from homology"/>
<evidence type="ECO:0000256" key="6">
    <source>
        <dbReference type="ARBA" id="ARBA00022847"/>
    </source>
</evidence>
<name>A0A6A1QE36_BALPH</name>
<evidence type="ECO:0000256" key="10">
    <source>
        <dbReference type="ARBA" id="ARBA00023136"/>
    </source>
</evidence>
<keyword evidence="12" id="KW-0739">Sodium transport</keyword>
<dbReference type="AlphaFoldDB" id="A0A6A1QE36"/>
<reference evidence="15 16" key="1">
    <citation type="journal article" date="2019" name="PLoS ONE">
        <title>Genomic analyses reveal an absence of contemporary introgressive admixture between fin whales and blue whales, despite known hybrids.</title>
        <authorList>
            <person name="Westbury M.V."/>
            <person name="Petersen B."/>
            <person name="Lorenzen E.D."/>
        </authorList>
    </citation>
    <scope>NUCLEOTIDE SEQUENCE [LARGE SCALE GENOMIC DNA]</scope>
    <source>
        <strain evidence="15">FinWhale-01</strain>
    </source>
</reference>
<dbReference type="OrthoDB" id="9809346at2759"/>
<keyword evidence="4" id="KW-1003">Cell membrane</keyword>
<protein>
    <recommendedName>
        <fullName evidence="17">Sodium/glucose cotransporter 1</fullName>
    </recommendedName>
</protein>
<dbReference type="Gene3D" id="1.20.1730.10">
    <property type="entry name" value="Sodium/glucose cotransporter"/>
    <property type="match status" value="1"/>
</dbReference>
<evidence type="ECO:0000256" key="2">
    <source>
        <dbReference type="ARBA" id="ARBA00006434"/>
    </source>
</evidence>
<evidence type="ECO:0000256" key="8">
    <source>
        <dbReference type="ARBA" id="ARBA00023053"/>
    </source>
</evidence>
<dbReference type="InterPro" id="IPR038377">
    <property type="entry name" value="Na/Glc_symporter_sf"/>
</dbReference>
<keyword evidence="7 14" id="KW-1133">Transmembrane helix</keyword>
<evidence type="ECO:0000256" key="5">
    <source>
        <dbReference type="ARBA" id="ARBA00022692"/>
    </source>
</evidence>
<keyword evidence="9" id="KW-0406">Ion transport</keyword>
<evidence type="ECO:0000256" key="7">
    <source>
        <dbReference type="ARBA" id="ARBA00022989"/>
    </source>
</evidence>
<evidence type="ECO:0000256" key="4">
    <source>
        <dbReference type="ARBA" id="ARBA00022475"/>
    </source>
</evidence>
<gene>
    <name evidence="15" type="ORF">E2I00_010005</name>
</gene>
<keyword evidence="5 14" id="KW-0812">Transmembrane</keyword>
<keyword evidence="16" id="KW-1185">Reference proteome</keyword>
<evidence type="ECO:0000256" key="14">
    <source>
        <dbReference type="SAM" id="Phobius"/>
    </source>
</evidence>
<dbReference type="PANTHER" id="PTHR11819:SF151">
    <property type="entry name" value="SODIUM_GLUCOSE COTRANSPORTER 1"/>
    <property type="match status" value="1"/>
</dbReference>
<comment type="similarity">
    <text evidence="2 13">Belongs to the sodium:solute symporter (SSF) (TC 2.A.21) family.</text>
</comment>
<evidence type="ECO:0000256" key="12">
    <source>
        <dbReference type="ARBA" id="ARBA00023201"/>
    </source>
</evidence>
<comment type="subcellular location">
    <subcellularLocation>
        <location evidence="1">Cell membrane</location>
        <topology evidence="1">Multi-pass membrane protein</topology>
    </subcellularLocation>
</comment>
<organism evidence="15 16">
    <name type="scientific">Balaenoptera physalus</name>
    <name type="common">Fin whale</name>
    <name type="synonym">Balaena physalus</name>
    <dbReference type="NCBI Taxonomy" id="9770"/>
    <lineage>
        <taxon>Eukaryota</taxon>
        <taxon>Metazoa</taxon>
        <taxon>Chordata</taxon>
        <taxon>Craniata</taxon>
        <taxon>Vertebrata</taxon>
        <taxon>Euteleostomi</taxon>
        <taxon>Mammalia</taxon>
        <taxon>Eutheria</taxon>
        <taxon>Laurasiatheria</taxon>
        <taxon>Artiodactyla</taxon>
        <taxon>Whippomorpha</taxon>
        <taxon>Cetacea</taxon>
        <taxon>Mysticeti</taxon>
        <taxon>Balaenopteridae</taxon>
        <taxon>Balaenoptera</taxon>
    </lineage>
</organism>
<evidence type="ECO:0008006" key="17">
    <source>
        <dbReference type="Google" id="ProtNLM"/>
    </source>
</evidence>
<comment type="caution">
    <text evidence="15">The sequence shown here is derived from an EMBL/GenBank/DDBJ whole genome shotgun (WGS) entry which is preliminary data.</text>
</comment>
<keyword evidence="11" id="KW-0325">Glycoprotein</keyword>
<dbReference type="GO" id="GO:0005412">
    <property type="term" value="F:D-glucose:sodium symporter activity"/>
    <property type="evidence" value="ECO:0007669"/>
    <property type="project" value="TreeGrafter"/>
</dbReference>
<dbReference type="GO" id="GO:0005886">
    <property type="term" value="C:plasma membrane"/>
    <property type="evidence" value="ECO:0007669"/>
    <property type="project" value="UniProtKB-SubCell"/>
</dbReference>
<evidence type="ECO:0000313" key="16">
    <source>
        <dbReference type="Proteomes" id="UP000437017"/>
    </source>
</evidence>
<dbReference type="EMBL" id="SGJD01000402">
    <property type="protein sequence ID" value="KAB0405303.1"/>
    <property type="molecule type" value="Genomic_DNA"/>
</dbReference>
<keyword evidence="6" id="KW-0769">Symport</keyword>
<keyword evidence="10 14" id="KW-0472">Membrane</keyword>
<evidence type="ECO:0000256" key="1">
    <source>
        <dbReference type="ARBA" id="ARBA00004651"/>
    </source>
</evidence>
<feature type="transmembrane region" description="Helical" evidence="14">
    <location>
        <begin position="26"/>
        <end position="46"/>
    </location>
</feature>
<evidence type="ECO:0000313" key="15">
    <source>
        <dbReference type="EMBL" id="KAB0405303.1"/>
    </source>
</evidence>
<evidence type="ECO:0000256" key="11">
    <source>
        <dbReference type="ARBA" id="ARBA00023180"/>
    </source>
</evidence>
<sequence length="161" mass="17283">MDSSTWSPATTATAEPLKAYERIRNAADISVIVVYFVVVMAVGLWSTPECPGEAWSSHLTFSLCFQIGASLFASNIGSGHFVGLAGTGAAAGIATGGFEWNALFLVVVLGWVFVPIYIKAGVVTMPEYLRKRFGGKRIQVYLSVLSLLLYVFTKISVSPLP</sequence>
<accession>A0A6A1QE36</accession>
<evidence type="ECO:0000256" key="9">
    <source>
        <dbReference type="ARBA" id="ARBA00023065"/>
    </source>
</evidence>
<dbReference type="InterPro" id="IPR001734">
    <property type="entry name" value="Na/solute_symporter"/>
</dbReference>